<dbReference type="PANTHER" id="PTHR38034:SF1">
    <property type="entry name" value="INNER MEMBRANE PROTEIN YPJD"/>
    <property type="match status" value="1"/>
</dbReference>
<feature type="transmembrane region" description="Helical" evidence="1">
    <location>
        <begin position="239"/>
        <end position="262"/>
    </location>
</feature>
<evidence type="ECO:0000313" key="4">
    <source>
        <dbReference type="Proteomes" id="UP000504844"/>
    </source>
</evidence>
<evidence type="ECO:0000256" key="1">
    <source>
        <dbReference type="SAM" id="Phobius"/>
    </source>
</evidence>
<feature type="domain" description="Cytochrome c assembly protein" evidence="2">
    <location>
        <begin position="44"/>
        <end position="263"/>
    </location>
</feature>
<keyword evidence="1" id="KW-1133">Transmembrane helix</keyword>
<dbReference type="EMBL" id="CP054143">
    <property type="protein sequence ID" value="QKJ65912.1"/>
    <property type="molecule type" value="Genomic_DNA"/>
</dbReference>
<protein>
    <submittedName>
        <fullName evidence="3">Cytochrome c biogenesis protein CcsA</fullName>
    </submittedName>
</protein>
<dbReference type="Proteomes" id="UP000504844">
    <property type="component" value="Chromosome"/>
</dbReference>
<evidence type="ECO:0000259" key="2">
    <source>
        <dbReference type="Pfam" id="PF01578"/>
    </source>
</evidence>
<feature type="transmembrane region" description="Helical" evidence="1">
    <location>
        <begin position="212"/>
        <end position="233"/>
    </location>
</feature>
<keyword evidence="1" id="KW-0812">Transmembrane</keyword>
<dbReference type="AlphaFoldDB" id="A0A6M8SL62"/>
<evidence type="ECO:0000313" key="3">
    <source>
        <dbReference type="EMBL" id="QKJ65912.1"/>
    </source>
</evidence>
<accession>A0A6M8SL62</accession>
<dbReference type="PANTHER" id="PTHR38034">
    <property type="entry name" value="INNER MEMBRANE PROTEIN YPJD"/>
    <property type="match status" value="1"/>
</dbReference>
<dbReference type="InterPro" id="IPR002541">
    <property type="entry name" value="Cyt_c_assembly"/>
</dbReference>
<dbReference type="GO" id="GO:0020037">
    <property type="term" value="F:heme binding"/>
    <property type="evidence" value="ECO:0007669"/>
    <property type="project" value="InterPro"/>
</dbReference>
<keyword evidence="1" id="KW-0472">Membrane</keyword>
<organism evidence="3 4">
    <name type="scientific">Deefgea piscis</name>
    <dbReference type="NCBI Taxonomy" id="2739061"/>
    <lineage>
        <taxon>Bacteria</taxon>
        <taxon>Pseudomonadati</taxon>
        <taxon>Pseudomonadota</taxon>
        <taxon>Betaproteobacteria</taxon>
        <taxon>Neisseriales</taxon>
        <taxon>Chitinibacteraceae</taxon>
        <taxon>Deefgea</taxon>
    </lineage>
</organism>
<dbReference type="GO" id="GO:0017004">
    <property type="term" value="P:cytochrome complex assembly"/>
    <property type="evidence" value="ECO:0007669"/>
    <property type="project" value="InterPro"/>
</dbReference>
<dbReference type="InterPro" id="IPR052372">
    <property type="entry name" value="YpjD/HemX"/>
</dbReference>
<feature type="transmembrane region" description="Helical" evidence="1">
    <location>
        <begin position="37"/>
        <end position="56"/>
    </location>
</feature>
<dbReference type="KEGG" id="dee:HQN60_03800"/>
<dbReference type="Pfam" id="PF01578">
    <property type="entry name" value="Cytochrom_C_asm"/>
    <property type="match status" value="1"/>
</dbReference>
<gene>
    <name evidence="3" type="primary">ccsA</name>
    <name evidence="3" type="ORF">HQN60_03800</name>
</gene>
<feature type="transmembrane region" description="Helical" evidence="1">
    <location>
        <begin position="95"/>
        <end position="116"/>
    </location>
</feature>
<sequence>MLTLLTLLTFTIYLILGWHFCQIRLTGQAAARHFPETILLLTGLCIHGTVILLPFISNQQLHFGAAESLSLTAWLSLLIYIVGRQYWQLDGLEPPLFAFISCFILLSMLLPAGHLITYAQSTLSRSHFLLSMLAQGLIVNAAAIAILMRFSDRNLHGNNRKILVRTLPPLLTLEQLLFSCVTLGFILLSAALITGVYFSAQNSGLLLTLSHKTIFAFMSWGIFGALLVGRVLYGWRGRFAANWALAGFILLFLGYIGTRIVLEVFIQQG</sequence>
<reference evidence="3 4" key="1">
    <citation type="submission" date="2020-05" db="EMBL/GenBank/DDBJ databases">
        <title>Complete genome sequence of Deefgea sp. D17.</title>
        <authorList>
            <person name="Bae J.-W."/>
            <person name="Han J.E."/>
        </authorList>
    </citation>
    <scope>NUCLEOTIDE SEQUENCE [LARGE SCALE GENOMIC DNA]</scope>
    <source>
        <strain evidence="3 4">D17</strain>
    </source>
</reference>
<proteinExistence type="predicted"/>
<feature type="transmembrane region" description="Helical" evidence="1">
    <location>
        <begin position="63"/>
        <end position="83"/>
    </location>
</feature>
<keyword evidence="4" id="KW-1185">Reference proteome</keyword>
<feature type="transmembrane region" description="Helical" evidence="1">
    <location>
        <begin position="128"/>
        <end position="150"/>
    </location>
</feature>
<feature type="transmembrane region" description="Helical" evidence="1">
    <location>
        <begin position="176"/>
        <end position="200"/>
    </location>
</feature>
<name>A0A6M8SL62_9NEIS</name>
<dbReference type="RefSeq" id="WP_173532420.1">
    <property type="nucleotide sequence ID" value="NZ_CP054143.1"/>
</dbReference>